<dbReference type="InterPro" id="IPR045076">
    <property type="entry name" value="MutS"/>
</dbReference>
<evidence type="ECO:0000259" key="5">
    <source>
        <dbReference type="PROSITE" id="PS00486"/>
    </source>
</evidence>
<dbReference type="InterPro" id="IPR000432">
    <property type="entry name" value="DNA_mismatch_repair_MutS_C"/>
</dbReference>
<dbReference type="GO" id="GO:0030983">
    <property type="term" value="F:mismatched DNA binding"/>
    <property type="evidence" value="ECO:0007669"/>
    <property type="project" value="InterPro"/>
</dbReference>
<feature type="coiled-coil region" evidence="4">
    <location>
        <begin position="156"/>
        <end position="183"/>
    </location>
</feature>
<dbReference type="PANTHER" id="PTHR11361:SF14">
    <property type="entry name" value="DNA MISMATCH REPAIR PROTEIN MUTS, TYPE 2"/>
    <property type="match status" value="1"/>
</dbReference>
<sequence>MKQGSNRRLANVKTRTETGFEYVMAHLDLNTPFGKKLLKERKPFYPGEENELRHELDKVEDMMKFVRESDRQVSRIQETFMEMKDLSYTIRRSHRNALSVLELFEVKTMLLQMQKIGKLCAQTESPVPEEYVLDDVTPLLDRLDPRGDRLNTFYIYDDFSEKLAELRKEKHRCEILIRRTQKARKEEIRKEYGIVLTPKFDVIISRSSEDLEKARQIKDLEQISEDYMSVTFELAKSDKVYELVRDMEEVNGEIEEEELRIRELLSQEVASCEELLTENCCKIGALDLALAKAIYGIRHDCVKPEIVEEHVVEFEEGRHLQVEEVLHSKGKEYCPVSIALADGVTCITGANMGGKTISLKLSGLVPMLAQYGFFVPCRRARIGLSNYMQILIGDSQSVERGLSSFGSEMEELKEILDNSQDRSLILIDEIASGTNPIEGLALTRSLIDYLKVRSYISLITTHFDAVTEERDIKNMQVRGLADVDFRKLDSELHLANRRERINIISRYMDYRLYTVTENREIPKDALNIAKMLGLNEEIIEGAKKYIK</sequence>
<dbReference type="SUPFAM" id="SSF48334">
    <property type="entry name" value="DNA repair protein MutS, domain III"/>
    <property type="match status" value="1"/>
</dbReference>
<dbReference type="EMBL" id="MJIE01000001">
    <property type="protein sequence ID" value="OLR56418.1"/>
    <property type="molecule type" value="Genomic_DNA"/>
</dbReference>
<dbReference type="PROSITE" id="PS00486">
    <property type="entry name" value="DNA_MISMATCH_REPAIR_2"/>
    <property type="match status" value="1"/>
</dbReference>
<dbReference type="SMART" id="SM00534">
    <property type="entry name" value="MUTSac"/>
    <property type="match status" value="1"/>
</dbReference>
<dbReference type="OrthoDB" id="9777812at2"/>
<dbReference type="Gene3D" id="1.10.1420.10">
    <property type="match status" value="1"/>
</dbReference>
<protein>
    <recommendedName>
        <fullName evidence="5">DNA mismatch repair proteins mutS family domain-containing protein</fullName>
    </recommendedName>
</protein>
<keyword evidence="2" id="KW-0067">ATP-binding</keyword>
<gene>
    <name evidence="6" type="ORF">BHK98_10250</name>
</gene>
<reference evidence="6 7" key="1">
    <citation type="journal article" date="2016" name="Appl. Environ. Microbiol.">
        <title>Function and Phylogeny of Bacterial Butyryl Coenzyme A:Acetate Transferases and Their Diversity in the Proximal Colon of Swine.</title>
        <authorList>
            <person name="Trachsel J."/>
            <person name="Bayles D.O."/>
            <person name="Looft T."/>
            <person name="Levine U.Y."/>
            <person name="Allen H.K."/>
        </authorList>
    </citation>
    <scope>NUCLEOTIDE SEQUENCE [LARGE SCALE GENOMIC DNA]</scope>
    <source>
        <strain evidence="6 7">68-3-10</strain>
    </source>
</reference>
<evidence type="ECO:0000313" key="7">
    <source>
        <dbReference type="Proteomes" id="UP000187404"/>
    </source>
</evidence>
<dbReference type="PANTHER" id="PTHR11361">
    <property type="entry name" value="DNA MISMATCH REPAIR PROTEIN MUTS FAMILY MEMBER"/>
    <property type="match status" value="1"/>
</dbReference>
<dbReference type="SUPFAM" id="SSF52540">
    <property type="entry name" value="P-loop containing nucleoside triphosphate hydrolases"/>
    <property type="match status" value="1"/>
</dbReference>
<dbReference type="AlphaFoldDB" id="A0A1Q9JJM2"/>
<dbReference type="STRING" id="1261640.BHK98_10250"/>
<feature type="domain" description="DNA mismatch repair proteins mutS family" evidence="5">
    <location>
        <begin position="423"/>
        <end position="439"/>
    </location>
</feature>
<proteinExistence type="predicted"/>
<keyword evidence="1" id="KW-0547">Nucleotide-binding</keyword>
<feature type="coiled-coil region" evidence="4">
    <location>
        <begin position="240"/>
        <end position="267"/>
    </location>
</feature>
<dbReference type="SMART" id="SM00533">
    <property type="entry name" value="MUTSd"/>
    <property type="match status" value="1"/>
</dbReference>
<dbReference type="GO" id="GO:0006298">
    <property type="term" value="P:mismatch repair"/>
    <property type="evidence" value="ECO:0007669"/>
    <property type="project" value="InterPro"/>
</dbReference>
<dbReference type="RefSeq" id="WP_075714023.1">
    <property type="nucleotide sequence ID" value="NZ_MJIE01000001.1"/>
</dbReference>
<dbReference type="InterPro" id="IPR027417">
    <property type="entry name" value="P-loop_NTPase"/>
</dbReference>
<evidence type="ECO:0000256" key="4">
    <source>
        <dbReference type="SAM" id="Coils"/>
    </source>
</evidence>
<accession>A0A1Q9JJM2</accession>
<evidence type="ECO:0000256" key="2">
    <source>
        <dbReference type="ARBA" id="ARBA00022840"/>
    </source>
</evidence>
<dbReference type="InterPro" id="IPR007696">
    <property type="entry name" value="DNA_mismatch_repair_MutS_core"/>
</dbReference>
<dbReference type="InterPro" id="IPR036187">
    <property type="entry name" value="DNA_mismatch_repair_MutS_sf"/>
</dbReference>
<evidence type="ECO:0000256" key="1">
    <source>
        <dbReference type="ARBA" id="ARBA00022741"/>
    </source>
</evidence>
<keyword evidence="4" id="KW-0175">Coiled coil</keyword>
<dbReference type="Gene3D" id="3.40.50.300">
    <property type="entry name" value="P-loop containing nucleotide triphosphate hydrolases"/>
    <property type="match status" value="1"/>
</dbReference>
<evidence type="ECO:0000256" key="3">
    <source>
        <dbReference type="ARBA" id="ARBA00023125"/>
    </source>
</evidence>
<name>A0A1Q9JJM2_9FIRM</name>
<keyword evidence="3" id="KW-0238">DNA-binding</keyword>
<dbReference type="Pfam" id="PF00488">
    <property type="entry name" value="MutS_V"/>
    <property type="match status" value="1"/>
</dbReference>
<dbReference type="GO" id="GO:0140664">
    <property type="term" value="F:ATP-dependent DNA damage sensor activity"/>
    <property type="evidence" value="ECO:0007669"/>
    <property type="project" value="InterPro"/>
</dbReference>
<dbReference type="Proteomes" id="UP000187404">
    <property type="component" value="Unassembled WGS sequence"/>
</dbReference>
<keyword evidence="7" id="KW-1185">Reference proteome</keyword>
<comment type="caution">
    <text evidence="6">The sequence shown here is derived from an EMBL/GenBank/DDBJ whole genome shotgun (WGS) entry which is preliminary data.</text>
</comment>
<dbReference type="GO" id="GO:0005524">
    <property type="term" value="F:ATP binding"/>
    <property type="evidence" value="ECO:0007669"/>
    <property type="project" value="UniProtKB-KW"/>
</dbReference>
<evidence type="ECO:0000313" key="6">
    <source>
        <dbReference type="EMBL" id="OLR56418.1"/>
    </source>
</evidence>
<organism evidence="6 7">
    <name type="scientific">Hornefia porci</name>
    <dbReference type="NCBI Taxonomy" id="2652292"/>
    <lineage>
        <taxon>Bacteria</taxon>
        <taxon>Bacillati</taxon>
        <taxon>Bacillota</taxon>
        <taxon>Clostridia</taxon>
        <taxon>Peptostreptococcales</taxon>
        <taxon>Anaerovoracaceae</taxon>
        <taxon>Hornefia</taxon>
    </lineage>
</organism>